<protein>
    <recommendedName>
        <fullName evidence="4">DUF1634 domain-containing protein</fullName>
    </recommendedName>
</protein>
<evidence type="ECO:0000256" key="1">
    <source>
        <dbReference type="SAM" id="Phobius"/>
    </source>
</evidence>
<keyword evidence="1" id="KW-0472">Membrane</keyword>
<evidence type="ECO:0000313" key="2">
    <source>
        <dbReference type="EMBL" id="AAM71980.1"/>
    </source>
</evidence>
<feature type="transmembrane region" description="Helical" evidence="1">
    <location>
        <begin position="82"/>
        <end position="103"/>
    </location>
</feature>
<name>Q8KEE6_CHLTE</name>
<dbReference type="HOGENOM" id="CLU_140339_0_0_10"/>
<organism evidence="2 3">
    <name type="scientific">Chlorobaculum tepidum (strain ATCC 49652 / DSM 12025 / NBRC 103806 / TLS)</name>
    <name type="common">Chlorobium tepidum</name>
    <dbReference type="NCBI Taxonomy" id="194439"/>
    <lineage>
        <taxon>Bacteria</taxon>
        <taxon>Pseudomonadati</taxon>
        <taxon>Chlorobiota</taxon>
        <taxon>Chlorobiia</taxon>
        <taxon>Chlorobiales</taxon>
        <taxon>Chlorobiaceae</taxon>
        <taxon>Chlorobaculum</taxon>
    </lineage>
</organism>
<evidence type="ECO:0000313" key="3">
    <source>
        <dbReference type="Proteomes" id="UP000001007"/>
    </source>
</evidence>
<feature type="transmembrane region" description="Helical" evidence="1">
    <location>
        <begin position="109"/>
        <end position="128"/>
    </location>
</feature>
<dbReference type="STRING" id="194439.CT0743"/>
<feature type="transmembrane region" description="Helical" evidence="1">
    <location>
        <begin position="20"/>
        <end position="42"/>
    </location>
</feature>
<keyword evidence="1" id="KW-0812">Transmembrane</keyword>
<dbReference type="EMBL" id="AE006470">
    <property type="protein sequence ID" value="AAM71980.1"/>
    <property type="molecule type" value="Genomic_DNA"/>
</dbReference>
<dbReference type="eggNOG" id="COG4272">
    <property type="taxonomic scope" value="Bacteria"/>
</dbReference>
<dbReference type="AlphaFoldDB" id="Q8KEE6"/>
<keyword evidence="3" id="KW-1185">Reference proteome</keyword>
<dbReference type="RefSeq" id="WP_010932425.1">
    <property type="nucleotide sequence ID" value="NC_002932.3"/>
</dbReference>
<proteinExistence type="predicted"/>
<dbReference type="Pfam" id="PF07843">
    <property type="entry name" value="DUF1634"/>
    <property type="match status" value="1"/>
</dbReference>
<dbReference type="KEGG" id="cte:CT0743"/>
<dbReference type="EnsemblBacteria" id="AAM71980">
    <property type="protein sequence ID" value="AAM71980"/>
    <property type="gene ID" value="CT0743"/>
</dbReference>
<keyword evidence="1" id="KW-1133">Transmembrane helix</keyword>
<dbReference type="OrthoDB" id="1072981at2"/>
<evidence type="ECO:0008006" key="4">
    <source>
        <dbReference type="Google" id="ProtNLM"/>
    </source>
</evidence>
<dbReference type="InterPro" id="IPR012861">
    <property type="entry name" value="DUF1634"/>
</dbReference>
<dbReference type="Proteomes" id="UP000001007">
    <property type="component" value="Chromosome"/>
</dbReference>
<gene>
    <name evidence="2" type="ordered locus">CT0743</name>
</gene>
<accession>Q8KEE6</accession>
<reference evidence="2 3" key="1">
    <citation type="journal article" date="2002" name="Proc. Natl. Acad. Sci. U.S.A.">
        <title>The complete genome sequence of Chlorobium tepidum TLS, a photosynthetic, anaerobic, green-sulfur bacterium.</title>
        <authorList>
            <person name="Eisen J.A."/>
            <person name="Nelson K.E."/>
            <person name="Paulsen I.T."/>
            <person name="Heidelberg J.F."/>
            <person name="Wu M."/>
            <person name="Dodson R.J."/>
            <person name="Deboy R."/>
            <person name="Gwinn M.L."/>
            <person name="Nelson W.C."/>
            <person name="Haft D.H."/>
            <person name="Hickey E.K."/>
            <person name="Peterson J.D."/>
            <person name="Durkin A.S."/>
            <person name="Kolonay J.L."/>
            <person name="Yang F."/>
            <person name="Holt I."/>
            <person name="Umayam L.A."/>
            <person name="Mason T."/>
            <person name="Brenner M."/>
            <person name="Shea T.P."/>
            <person name="Parksey D."/>
            <person name="Nierman W.C."/>
            <person name="Feldblyum T.V."/>
            <person name="Hansen C.L."/>
            <person name="Craven M.B."/>
            <person name="Radune D."/>
            <person name="Vamathevan J."/>
            <person name="Khouri H."/>
            <person name="White O."/>
            <person name="Gruber T.M."/>
            <person name="Ketchum K.A."/>
            <person name="Venter J.C."/>
            <person name="Tettelin H."/>
            <person name="Bryant D.A."/>
            <person name="Fraser C.M."/>
        </authorList>
    </citation>
    <scope>NUCLEOTIDE SEQUENCE [LARGE SCALE GENOMIC DNA]</scope>
    <source>
        <strain evidence="3">ATCC 49652 / DSM 12025 / NBRC 103806 / TLS</strain>
    </source>
</reference>
<sequence>MNAHHKPEMNDLRMTGIIGNLLRFGVLLAASIVLVGGILFLVHHGGELPEYHIFRGSSSPLRTVPGVIHGLMAFQKRAIIQLGLLLLILTPVVNVLFTIFAFWVEKDKLYVGVASLVFMFLLFSLVGGKF</sequence>